<dbReference type="AlphaFoldDB" id="A0A2S2FHK2"/>
<sequence length="127" mass="15349">MHQKQIENVFSLTSELRFQHFISKVCDWEELWILEDTNDHFLILTPEKNIEYLPVWPHSEYASQFSSLYPTYKPSRIMLNSFLKEWLLDLHNMNIQIGILPNLEISVWIIEPNKLKIELENELKQYE</sequence>
<keyword evidence="2" id="KW-1185">Reference proteome</keyword>
<dbReference type="Pfam" id="PF11042">
    <property type="entry name" value="DUF2750"/>
    <property type="match status" value="1"/>
</dbReference>
<reference evidence="1" key="1">
    <citation type="submission" date="2019-08" db="EMBL/GenBank/DDBJ databases">
        <title>The complete genome of Acinetobacter defluvii strain WCHAD010030.</title>
        <authorList>
            <person name="Hu Y."/>
            <person name="Qin J."/>
            <person name="Feng Y."/>
            <person name="Zong Z."/>
        </authorList>
    </citation>
    <scope>NUCLEOTIDE SEQUENCE</scope>
    <source>
        <strain evidence="1">WCHA30</strain>
    </source>
</reference>
<evidence type="ECO:0000313" key="2">
    <source>
        <dbReference type="Proteomes" id="UP000245977"/>
    </source>
</evidence>
<proteinExistence type="predicted"/>
<gene>
    <name evidence="1" type="ORF">DJ533_05350</name>
</gene>
<accession>A0A2S2FHK2</accession>
<dbReference type="STRING" id="1871111.GCA_001704615_00339"/>
<organism evidence="1 2">
    <name type="scientific">Acinetobacter defluvii</name>
    <dbReference type="NCBI Taxonomy" id="1871111"/>
    <lineage>
        <taxon>Bacteria</taxon>
        <taxon>Pseudomonadati</taxon>
        <taxon>Pseudomonadota</taxon>
        <taxon>Gammaproteobacteria</taxon>
        <taxon>Moraxellales</taxon>
        <taxon>Moraxellaceae</taxon>
        <taxon>Acinetobacter</taxon>
    </lineage>
</organism>
<name>A0A2S2FHK2_9GAMM</name>
<dbReference type="KEGG" id="adv:DJ533_05350"/>
<dbReference type="OrthoDB" id="2936081at2"/>
<protein>
    <submittedName>
        <fullName evidence="1">DUF2750 domain-containing protein</fullName>
    </submittedName>
</protein>
<dbReference type="Proteomes" id="UP000245977">
    <property type="component" value="Chromosome"/>
</dbReference>
<evidence type="ECO:0000313" key="1">
    <source>
        <dbReference type="EMBL" id="AWL30453.1"/>
    </source>
</evidence>
<dbReference type="InterPro" id="IPR021284">
    <property type="entry name" value="DUF2750"/>
</dbReference>
<dbReference type="EMBL" id="CP029397">
    <property type="protein sequence ID" value="AWL30453.1"/>
    <property type="molecule type" value="Genomic_DNA"/>
</dbReference>